<dbReference type="SUPFAM" id="SSF74942">
    <property type="entry name" value="YhbC-like, C-terminal domain"/>
    <property type="match status" value="1"/>
</dbReference>
<dbReference type="GO" id="GO:0005829">
    <property type="term" value="C:cytosol"/>
    <property type="evidence" value="ECO:0007669"/>
    <property type="project" value="TreeGrafter"/>
</dbReference>
<evidence type="ECO:0000256" key="1">
    <source>
        <dbReference type="ARBA" id="ARBA00022490"/>
    </source>
</evidence>
<evidence type="ECO:0000256" key="3">
    <source>
        <dbReference type="HAMAP-Rule" id="MF_01077"/>
    </source>
</evidence>
<dbReference type="FunFam" id="3.30.300.70:FF:000001">
    <property type="entry name" value="Ribosome maturation factor RimP"/>
    <property type="match status" value="1"/>
</dbReference>
<keyword evidence="2 3" id="KW-0690">Ribosome biogenesis</keyword>
<dbReference type="STRING" id="99656.SAMN05421659_102351"/>
<dbReference type="PANTHER" id="PTHR33867">
    <property type="entry name" value="RIBOSOME MATURATION FACTOR RIMP"/>
    <property type="match status" value="1"/>
</dbReference>
<evidence type="ECO:0000256" key="2">
    <source>
        <dbReference type="ARBA" id="ARBA00022517"/>
    </source>
</evidence>
<evidence type="ECO:0000313" key="7">
    <source>
        <dbReference type="Proteomes" id="UP000199701"/>
    </source>
</evidence>
<feature type="domain" description="Ribosome maturation factor RimP N-terminal" evidence="4">
    <location>
        <begin position="14"/>
        <end position="85"/>
    </location>
</feature>
<evidence type="ECO:0000259" key="5">
    <source>
        <dbReference type="Pfam" id="PF17384"/>
    </source>
</evidence>
<dbReference type="Proteomes" id="UP000199701">
    <property type="component" value="Unassembled WGS sequence"/>
</dbReference>
<dbReference type="HAMAP" id="MF_01077">
    <property type="entry name" value="RimP"/>
    <property type="match status" value="1"/>
</dbReference>
<protein>
    <recommendedName>
        <fullName evidence="3">Ribosome maturation factor RimP</fullName>
    </recommendedName>
</protein>
<gene>
    <name evidence="3" type="primary">rimP</name>
    <name evidence="6" type="ORF">SAMN05421659_102351</name>
</gene>
<dbReference type="InterPro" id="IPR035956">
    <property type="entry name" value="RimP_N_sf"/>
</dbReference>
<dbReference type="Pfam" id="PF02576">
    <property type="entry name" value="RimP_N"/>
    <property type="match status" value="1"/>
</dbReference>
<dbReference type="GO" id="GO:0006412">
    <property type="term" value="P:translation"/>
    <property type="evidence" value="ECO:0007669"/>
    <property type="project" value="TreeGrafter"/>
</dbReference>
<keyword evidence="7" id="KW-1185">Reference proteome</keyword>
<accession>A0A1I0N4G8</accession>
<dbReference type="CDD" id="cd01734">
    <property type="entry name" value="YlxS_C"/>
    <property type="match status" value="1"/>
</dbReference>
<comment type="subcellular location">
    <subcellularLocation>
        <location evidence="3">Cytoplasm</location>
    </subcellularLocation>
</comment>
<name>A0A1I0N4G8_9FIRM</name>
<comment type="similarity">
    <text evidence="3">Belongs to the RimP family.</text>
</comment>
<dbReference type="AlphaFoldDB" id="A0A1I0N4G8"/>
<keyword evidence="1 3" id="KW-0963">Cytoplasm</keyword>
<dbReference type="Pfam" id="PF17384">
    <property type="entry name" value="DUF150_C"/>
    <property type="match status" value="1"/>
</dbReference>
<dbReference type="SUPFAM" id="SSF75420">
    <property type="entry name" value="YhbC-like, N-terminal domain"/>
    <property type="match status" value="1"/>
</dbReference>
<dbReference type="RefSeq" id="WP_092450843.1">
    <property type="nucleotide sequence ID" value="NZ_FOJI01000002.1"/>
</dbReference>
<dbReference type="OrthoDB" id="9805006at2"/>
<dbReference type="InterPro" id="IPR003728">
    <property type="entry name" value="Ribosome_maturation_RimP"/>
</dbReference>
<feature type="domain" description="Ribosome maturation factor RimP C-terminal" evidence="5">
    <location>
        <begin position="89"/>
        <end position="155"/>
    </location>
</feature>
<dbReference type="InterPro" id="IPR036847">
    <property type="entry name" value="RimP_C_sf"/>
</dbReference>
<dbReference type="EMBL" id="FOJI01000002">
    <property type="protein sequence ID" value="SEV95523.1"/>
    <property type="molecule type" value="Genomic_DNA"/>
</dbReference>
<comment type="function">
    <text evidence="3">Required for maturation of 30S ribosomal subunits.</text>
</comment>
<dbReference type="Gene3D" id="2.30.30.180">
    <property type="entry name" value="Ribosome maturation factor RimP, C-terminal domain"/>
    <property type="match status" value="1"/>
</dbReference>
<proteinExistence type="inferred from homology"/>
<dbReference type="GO" id="GO:0000028">
    <property type="term" value="P:ribosomal small subunit assembly"/>
    <property type="evidence" value="ECO:0007669"/>
    <property type="project" value="TreeGrafter"/>
</dbReference>
<evidence type="ECO:0000313" key="6">
    <source>
        <dbReference type="EMBL" id="SEV95523.1"/>
    </source>
</evidence>
<dbReference type="InterPro" id="IPR028998">
    <property type="entry name" value="RimP_C"/>
</dbReference>
<dbReference type="InterPro" id="IPR028989">
    <property type="entry name" value="RimP_N"/>
</dbReference>
<evidence type="ECO:0000259" key="4">
    <source>
        <dbReference type="Pfam" id="PF02576"/>
    </source>
</evidence>
<reference evidence="6 7" key="1">
    <citation type="submission" date="2016-10" db="EMBL/GenBank/DDBJ databases">
        <authorList>
            <person name="de Groot N.N."/>
        </authorList>
    </citation>
    <scope>NUCLEOTIDE SEQUENCE [LARGE SCALE GENOMIC DNA]</scope>
    <source>
        <strain evidence="6 7">DSM 9179</strain>
    </source>
</reference>
<dbReference type="Gene3D" id="3.30.300.70">
    <property type="entry name" value="RimP-like superfamily, N-terminal"/>
    <property type="match status" value="1"/>
</dbReference>
<dbReference type="PANTHER" id="PTHR33867:SF1">
    <property type="entry name" value="RIBOSOME MATURATION FACTOR RIMP"/>
    <property type="match status" value="1"/>
</dbReference>
<organism evidence="6 7">
    <name type="scientific">[Clostridium] fimetarium</name>
    <dbReference type="NCBI Taxonomy" id="99656"/>
    <lineage>
        <taxon>Bacteria</taxon>
        <taxon>Bacillati</taxon>
        <taxon>Bacillota</taxon>
        <taxon>Clostridia</taxon>
        <taxon>Lachnospirales</taxon>
        <taxon>Lachnospiraceae</taxon>
    </lineage>
</organism>
<sequence length="155" mass="18228">MTKKEIYENKTETLITPLIKANNFELVDVEYVKEGSTSYLRVYIDKEDGITVEDCTLLSRAFNLILDTNDYIDDTYIFEVSSPGLMRPLKKDKDFQRNLGKQVEIRLFKSLDKQKEFEGELKSFDKDNITVMMEDEKEIIFKRIDIALVRLAFDF</sequence>